<keyword evidence="2" id="KW-1185">Reference proteome</keyword>
<accession>A0A6S6ZLB6</accession>
<proteinExistence type="predicted"/>
<dbReference type="Proteomes" id="UP000494269">
    <property type="component" value="Unassembled WGS sequence"/>
</dbReference>
<evidence type="ECO:0000313" key="2">
    <source>
        <dbReference type="Proteomes" id="UP000494269"/>
    </source>
</evidence>
<dbReference type="InterPro" id="IPR009679">
    <property type="entry name" value="Phage_186_CII-like"/>
</dbReference>
<organism evidence="1 2">
    <name type="scientific">Achromobacter kerstersii</name>
    <dbReference type="NCBI Taxonomy" id="1353890"/>
    <lineage>
        <taxon>Bacteria</taxon>
        <taxon>Pseudomonadati</taxon>
        <taxon>Pseudomonadota</taxon>
        <taxon>Betaproteobacteria</taxon>
        <taxon>Burkholderiales</taxon>
        <taxon>Alcaligenaceae</taxon>
        <taxon>Achromobacter</taxon>
    </lineage>
</organism>
<name>A0A6S6ZLB6_9BURK</name>
<dbReference type="EMBL" id="CADIJQ010000001">
    <property type="protein sequence ID" value="CAB3681075.1"/>
    <property type="molecule type" value="Genomic_DNA"/>
</dbReference>
<sequence length="55" mass="5726">MNITTAADLTVHEYKGGSESLGPLVGISAAVLRNKSTPTTPRITSRLLKLTALCG</sequence>
<dbReference type="RefSeq" id="WP_254600494.1">
    <property type="nucleotide sequence ID" value="NZ_CADIJQ010000001.1"/>
</dbReference>
<evidence type="ECO:0000313" key="1">
    <source>
        <dbReference type="EMBL" id="CAB3681075.1"/>
    </source>
</evidence>
<dbReference type="Pfam" id="PF06892">
    <property type="entry name" value="Phage_CP76"/>
    <property type="match status" value="1"/>
</dbReference>
<reference evidence="1 2" key="1">
    <citation type="submission" date="2020-04" db="EMBL/GenBank/DDBJ databases">
        <authorList>
            <person name="De Canck E."/>
        </authorList>
    </citation>
    <scope>NUCLEOTIDE SEQUENCE [LARGE SCALE GENOMIC DNA]</scope>
    <source>
        <strain evidence="1 2">LMG 3441</strain>
    </source>
</reference>
<dbReference type="GO" id="GO:0003677">
    <property type="term" value="F:DNA binding"/>
    <property type="evidence" value="ECO:0007669"/>
    <property type="project" value="InterPro"/>
</dbReference>
<gene>
    <name evidence="1" type="ORF">LMG3441_01596</name>
</gene>
<dbReference type="AlphaFoldDB" id="A0A6S6ZLB6"/>
<protein>
    <submittedName>
        <fullName evidence="1">Uncharacterized protein</fullName>
    </submittedName>
</protein>